<proteinExistence type="predicted"/>
<keyword evidence="1" id="KW-0732">Signal</keyword>
<sequence>MSATARAGRAATAAALAVAAAACGGGSAADTEGVVRASWGDPQNPLEPANTNEVQGGKVLDMIFRGLKRYDPVTGRAENMLAESIETEDSQTFTVRIKDGWTFSNGEEVTADSFLDAWNYGALVDNKQVNSYFFQYVEGYEQVHPESGRPRAKKLSGLTRIDGRTFRVRLSQKFSGWPDTLGYPAFAPLPRAFFDDHDAWLARPVGNGPYRVESYERGSVMRLRPDPDYPGDDRAANDGVDLRVYTDNTSAYTDLQAGNLDVVDDVPASRLRNAESDLAGRYVDQPAGIIQTLVFPLYREEWNTEGAEKVRRGISRAVDRETITRQIFAGTRVPATDWTSPVLGRDGGHRPGLCGDACDYDPAAARKLVAAGGGIPGGRMTITTNTDTGSHRQWVDAVCHSINKALKKENACVTAPVGTFGDFRSRVVGNRMPGPFRAGWQMDYPLVQNFLQPLYYTGASSNNGGYSSRRFDTLVDRANAETDPAAAVGLFQEAERILAEDMPAVPLWYQNGSAGWSERVSGVRLNPFSVPVFEQITVNGQS</sequence>
<feature type="chain" id="PRO_5045274992" evidence="1">
    <location>
        <begin position="29"/>
        <end position="542"/>
    </location>
</feature>
<dbReference type="Proteomes" id="UP001501358">
    <property type="component" value="Unassembled WGS sequence"/>
</dbReference>
<name>A0ABP6AD25_9ACTN</name>
<keyword evidence="4" id="KW-1185">Reference proteome</keyword>
<dbReference type="PROSITE" id="PS51257">
    <property type="entry name" value="PROKAR_LIPOPROTEIN"/>
    <property type="match status" value="1"/>
</dbReference>
<feature type="domain" description="Solute-binding protein family 5" evidence="2">
    <location>
        <begin position="79"/>
        <end position="461"/>
    </location>
</feature>
<dbReference type="PIRSF" id="PIRSF002741">
    <property type="entry name" value="MppA"/>
    <property type="match status" value="1"/>
</dbReference>
<dbReference type="Pfam" id="PF00496">
    <property type="entry name" value="SBP_bac_5"/>
    <property type="match status" value="1"/>
</dbReference>
<dbReference type="Gene3D" id="3.90.76.10">
    <property type="entry name" value="Dipeptide-binding Protein, Domain 1"/>
    <property type="match status" value="1"/>
</dbReference>
<dbReference type="PANTHER" id="PTHR30290:SF83">
    <property type="entry name" value="ABC TRANSPORTER SUBSTRATE-BINDING PROTEIN"/>
    <property type="match status" value="1"/>
</dbReference>
<dbReference type="SUPFAM" id="SSF53850">
    <property type="entry name" value="Periplasmic binding protein-like II"/>
    <property type="match status" value="1"/>
</dbReference>
<dbReference type="InterPro" id="IPR000914">
    <property type="entry name" value="SBP_5_dom"/>
</dbReference>
<dbReference type="PANTHER" id="PTHR30290">
    <property type="entry name" value="PERIPLASMIC BINDING COMPONENT OF ABC TRANSPORTER"/>
    <property type="match status" value="1"/>
</dbReference>
<feature type="signal peptide" evidence="1">
    <location>
        <begin position="1"/>
        <end position="28"/>
    </location>
</feature>
<dbReference type="InterPro" id="IPR039424">
    <property type="entry name" value="SBP_5"/>
</dbReference>
<dbReference type="InterPro" id="IPR030678">
    <property type="entry name" value="Peptide/Ni-bd"/>
</dbReference>
<dbReference type="Gene3D" id="3.40.190.10">
    <property type="entry name" value="Periplasmic binding protein-like II"/>
    <property type="match status" value="1"/>
</dbReference>
<accession>A0ABP6AD25</accession>
<evidence type="ECO:0000313" key="3">
    <source>
        <dbReference type="EMBL" id="GAA2512911.1"/>
    </source>
</evidence>
<organism evidence="3 4">
    <name type="scientific">Streptomyces thermolineatus</name>
    <dbReference type="NCBI Taxonomy" id="44033"/>
    <lineage>
        <taxon>Bacteria</taxon>
        <taxon>Bacillati</taxon>
        <taxon>Actinomycetota</taxon>
        <taxon>Actinomycetes</taxon>
        <taxon>Kitasatosporales</taxon>
        <taxon>Streptomycetaceae</taxon>
        <taxon>Streptomyces</taxon>
    </lineage>
</organism>
<reference evidence="4" key="1">
    <citation type="journal article" date="2019" name="Int. J. Syst. Evol. Microbiol.">
        <title>The Global Catalogue of Microorganisms (GCM) 10K type strain sequencing project: providing services to taxonomists for standard genome sequencing and annotation.</title>
        <authorList>
            <consortium name="The Broad Institute Genomics Platform"/>
            <consortium name="The Broad Institute Genome Sequencing Center for Infectious Disease"/>
            <person name="Wu L."/>
            <person name="Ma J."/>
        </authorList>
    </citation>
    <scope>NUCLEOTIDE SEQUENCE [LARGE SCALE GENOMIC DNA]</scope>
    <source>
        <strain evidence="4">JCM 6307</strain>
    </source>
</reference>
<protein>
    <submittedName>
        <fullName evidence="3">ABC transporter substrate-binding protein</fullName>
    </submittedName>
</protein>
<dbReference type="EMBL" id="BAAATA010000074">
    <property type="protein sequence ID" value="GAA2512911.1"/>
    <property type="molecule type" value="Genomic_DNA"/>
</dbReference>
<dbReference type="RefSeq" id="WP_344386296.1">
    <property type="nucleotide sequence ID" value="NZ_BAAATA010000074.1"/>
</dbReference>
<dbReference type="CDD" id="cd00995">
    <property type="entry name" value="PBP2_NikA_DppA_OppA_like"/>
    <property type="match status" value="1"/>
</dbReference>
<evidence type="ECO:0000313" key="4">
    <source>
        <dbReference type="Proteomes" id="UP001501358"/>
    </source>
</evidence>
<evidence type="ECO:0000256" key="1">
    <source>
        <dbReference type="SAM" id="SignalP"/>
    </source>
</evidence>
<dbReference type="Gene3D" id="3.10.105.10">
    <property type="entry name" value="Dipeptide-binding Protein, Domain 3"/>
    <property type="match status" value="1"/>
</dbReference>
<comment type="caution">
    <text evidence="3">The sequence shown here is derived from an EMBL/GenBank/DDBJ whole genome shotgun (WGS) entry which is preliminary data.</text>
</comment>
<gene>
    <name evidence="3" type="ORF">GCM10010406_55930</name>
</gene>
<evidence type="ECO:0000259" key="2">
    <source>
        <dbReference type="Pfam" id="PF00496"/>
    </source>
</evidence>